<sequence length="120" mass="13658">MCNDIVRNSKHHTVVQSNTSATVQSNVLMQTLVVCVHGKQGKKYARLLFDSGSQRSYVKNKTAREMGFEPTRTEKLQHALFGGQLTDTAEYKMYSVFNLHISDLDESYHCDLVREIDPGY</sequence>
<reference evidence="1" key="1">
    <citation type="submission" date="2021-05" db="EMBL/GenBank/DDBJ databases">
        <authorList>
            <person name="Alioto T."/>
            <person name="Alioto T."/>
            <person name="Gomez Garrido J."/>
        </authorList>
    </citation>
    <scope>NUCLEOTIDE SEQUENCE</scope>
</reference>
<evidence type="ECO:0000313" key="1">
    <source>
        <dbReference type="EMBL" id="CAG6744359.1"/>
    </source>
</evidence>
<organism evidence="1">
    <name type="scientific">Cacopsylla melanoneura</name>
    <dbReference type="NCBI Taxonomy" id="428564"/>
    <lineage>
        <taxon>Eukaryota</taxon>
        <taxon>Metazoa</taxon>
        <taxon>Ecdysozoa</taxon>
        <taxon>Arthropoda</taxon>
        <taxon>Hexapoda</taxon>
        <taxon>Insecta</taxon>
        <taxon>Pterygota</taxon>
        <taxon>Neoptera</taxon>
        <taxon>Paraneoptera</taxon>
        <taxon>Hemiptera</taxon>
        <taxon>Sternorrhyncha</taxon>
        <taxon>Psylloidea</taxon>
        <taxon>Psyllidae</taxon>
        <taxon>Psyllinae</taxon>
        <taxon>Cacopsylla</taxon>
    </lineage>
</organism>
<dbReference type="EMBL" id="HBUF01465237">
    <property type="protein sequence ID" value="CAG6744359.1"/>
    <property type="molecule type" value="Transcribed_RNA"/>
</dbReference>
<dbReference type="InterPro" id="IPR021109">
    <property type="entry name" value="Peptidase_aspartic_dom_sf"/>
</dbReference>
<dbReference type="AlphaFoldDB" id="A0A8D9E9J4"/>
<protein>
    <recommendedName>
        <fullName evidence="2">Peptidase aspartic putative domain-containing protein</fullName>
    </recommendedName>
</protein>
<evidence type="ECO:0008006" key="2">
    <source>
        <dbReference type="Google" id="ProtNLM"/>
    </source>
</evidence>
<proteinExistence type="predicted"/>
<accession>A0A8D9E9J4</accession>
<dbReference type="Gene3D" id="2.40.70.10">
    <property type="entry name" value="Acid Proteases"/>
    <property type="match status" value="1"/>
</dbReference>
<name>A0A8D9E9J4_9HEMI</name>